<evidence type="ECO:0000313" key="3">
    <source>
        <dbReference type="Proteomes" id="UP000078529"/>
    </source>
</evidence>
<evidence type="ECO:0000256" key="1">
    <source>
        <dbReference type="SAM" id="SignalP"/>
    </source>
</evidence>
<feature type="signal peptide" evidence="1">
    <location>
        <begin position="1"/>
        <end position="20"/>
    </location>
</feature>
<feature type="chain" id="PRO_5008042334" evidence="1">
    <location>
        <begin position="21"/>
        <end position="121"/>
    </location>
</feature>
<sequence>MTIRAIAVVAALLATGATYAHEPRKGPNGGTLVDAGAHHVELVAAGTEVKVFVSDAADAPLAPDGFKGTAVVLVGGKPTRVTLAPAGGFLSGTLAAPTEGPVKGAVQLTGPDGKTSQAKFN</sequence>
<protein>
    <submittedName>
        <fullName evidence="2">Uncharacterized protein</fullName>
    </submittedName>
</protein>
<dbReference type="AlphaFoldDB" id="A0A175RY32"/>
<gene>
    <name evidence="2" type="ORF">NS365_01330</name>
</gene>
<proteinExistence type="predicted"/>
<keyword evidence="1" id="KW-0732">Signal</keyword>
<comment type="caution">
    <text evidence="2">The sequence shown here is derived from an EMBL/GenBank/DDBJ whole genome shotgun (WGS) entry which is preliminary data.</text>
</comment>
<organism evidence="2 3">
    <name type="scientific">Aureimonas ureilytica</name>
    <dbReference type="NCBI Taxonomy" id="401562"/>
    <lineage>
        <taxon>Bacteria</taxon>
        <taxon>Pseudomonadati</taxon>
        <taxon>Pseudomonadota</taxon>
        <taxon>Alphaproteobacteria</taxon>
        <taxon>Hyphomicrobiales</taxon>
        <taxon>Aurantimonadaceae</taxon>
        <taxon>Aureimonas</taxon>
    </lineage>
</organism>
<name>A0A175RY32_9HYPH</name>
<dbReference type="RefSeq" id="WP_058598483.1">
    <property type="nucleotide sequence ID" value="NZ_LDQA01000003.1"/>
</dbReference>
<accession>A0A175RY32</accession>
<dbReference type="Proteomes" id="UP000078529">
    <property type="component" value="Unassembled WGS sequence"/>
</dbReference>
<evidence type="ECO:0000313" key="2">
    <source>
        <dbReference type="EMBL" id="KTR08303.1"/>
    </source>
</evidence>
<dbReference type="EMBL" id="LDQA01000003">
    <property type="protein sequence ID" value="KTR08303.1"/>
    <property type="molecule type" value="Genomic_DNA"/>
</dbReference>
<keyword evidence="3" id="KW-1185">Reference proteome</keyword>
<reference evidence="2 3" key="1">
    <citation type="journal article" date="2016" name="Front. Microbiol.">
        <title>Genomic Resource of Rice Seed Associated Bacteria.</title>
        <authorList>
            <person name="Midha S."/>
            <person name="Bansal K."/>
            <person name="Sharma S."/>
            <person name="Kumar N."/>
            <person name="Patil P.P."/>
            <person name="Chaudhry V."/>
            <person name="Patil P.B."/>
        </authorList>
    </citation>
    <scope>NUCLEOTIDE SEQUENCE [LARGE SCALE GENOMIC DNA]</scope>
    <source>
        <strain evidence="2 3">NS365</strain>
    </source>
</reference>
<dbReference type="PATRIC" id="fig|401562.4.peg.2729"/>